<name>A0ABV2AWX0_9GAMM</name>
<evidence type="ECO:0000313" key="3">
    <source>
        <dbReference type="Proteomes" id="UP001460888"/>
    </source>
</evidence>
<dbReference type="EMBL" id="APND01000001">
    <property type="protein sequence ID" value="MES1928135.1"/>
    <property type="molecule type" value="Genomic_DNA"/>
</dbReference>
<feature type="transmembrane region" description="Helical" evidence="1">
    <location>
        <begin position="136"/>
        <end position="153"/>
    </location>
</feature>
<feature type="transmembrane region" description="Helical" evidence="1">
    <location>
        <begin position="350"/>
        <end position="371"/>
    </location>
</feature>
<keyword evidence="1" id="KW-1133">Transmembrane helix</keyword>
<reference evidence="2 3" key="1">
    <citation type="submission" date="2013-03" db="EMBL/GenBank/DDBJ databases">
        <title>Salinisphaera dokdonensis CL-ES53 Genome Sequencing.</title>
        <authorList>
            <person name="Li C."/>
            <person name="Lai Q."/>
            <person name="Shao Z."/>
        </authorList>
    </citation>
    <scope>NUCLEOTIDE SEQUENCE [LARGE SCALE GENOMIC DNA]</scope>
    <source>
        <strain evidence="2 3">CL-ES53</strain>
    </source>
</reference>
<evidence type="ECO:0000256" key="1">
    <source>
        <dbReference type="SAM" id="Phobius"/>
    </source>
</evidence>
<dbReference type="PANTHER" id="PTHR34219:SF1">
    <property type="entry name" value="PEPSY DOMAIN-CONTAINING PROTEIN"/>
    <property type="match status" value="1"/>
</dbReference>
<gene>
    <name evidence="2" type="ORF">SADO_02730</name>
</gene>
<dbReference type="Proteomes" id="UP001460888">
    <property type="component" value="Unassembled WGS sequence"/>
</dbReference>
<dbReference type="InterPro" id="IPR005625">
    <property type="entry name" value="PepSY-ass_TM"/>
</dbReference>
<organism evidence="2 3">
    <name type="scientific">Salinisphaera dokdonensis CL-ES53</name>
    <dbReference type="NCBI Taxonomy" id="1304272"/>
    <lineage>
        <taxon>Bacteria</taxon>
        <taxon>Pseudomonadati</taxon>
        <taxon>Pseudomonadota</taxon>
        <taxon>Gammaproteobacteria</taxon>
        <taxon>Salinisphaerales</taxon>
        <taxon>Salinisphaeraceae</taxon>
        <taxon>Salinisphaera</taxon>
    </lineage>
</organism>
<dbReference type="PANTHER" id="PTHR34219">
    <property type="entry name" value="IRON-REGULATED INNER MEMBRANE PROTEIN-RELATED"/>
    <property type="match status" value="1"/>
</dbReference>
<keyword evidence="1" id="KW-0472">Membrane</keyword>
<dbReference type="Pfam" id="PF03929">
    <property type="entry name" value="PepSY_TM"/>
    <property type="match status" value="1"/>
</dbReference>
<protein>
    <submittedName>
        <fullName evidence="2">PepSY-associated TM helix family protein</fullName>
    </submittedName>
</protein>
<proteinExistence type="predicted"/>
<feature type="transmembrane region" description="Helical" evidence="1">
    <location>
        <begin position="174"/>
        <end position="199"/>
    </location>
</feature>
<accession>A0ABV2AWX0</accession>
<comment type="caution">
    <text evidence="2">The sequence shown here is derived from an EMBL/GenBank/DDBJ whole genome shotgun (WGS) entry which is preliminary data.</text>
</comment>
<sequence>MWRWHFYAGLFTVPFILWLSVTGGIYLFKPQIQALIDRPYNDLALERQPLPPSALITAAQSAVPGSVLHRYVLPAADNDARQILVGEGAQQTRVYVHPATGAILKQVEEQSRFLRLVFHLHGELLAGRWGSMLVELAASWAIVMLLTGLFLWWPRQTTRLAGVLYPRLQRRGRIFWRDMHAVTGVWVSLFAIILILSGLPWAKNWGSYFNAVRSLTGTASVSQEWSRGSAAEAELRSRLDTGARAALATDGSAPTSGKASSVRIDRMIAKAGTLGLAPPVEISPPADGKRYWLVKSQTANRPQRSSVEMDPTTGRVMGRRDFADGHWIDRTVGYGIALHEGAFWGLANQLFNLVVLLGLVVLSVSSVVLWLRRRPQKQLGAPEPKGRRPRSVMLVIAVLALVVLVPLFGASLACVLMVERLLLGRWKSARRFLSLRNVARG</sequence>
<feature type="transmembrane region" description="Helical" evidence="1">
    <location>
        <begin position="6"/>
        <end position="28"/>
    </location>
</feature>
<evidence type="ECO:0000313" key="2">
    <source>
        <dbReference type="EMBL" id="MES1928135.1"/>
    </source>
</evidence>
<dbReference type="RefSeq" id="WP_353109021.1">
    <property type="nucleotide sequence ID" value="NZ_APND01000001.1"/>
</dbReference>
<feature type="transmembrane region" description="Helical" evidence="1">
    <location>
        <begin position="392"/>
        <end position="418"/>
    </location>
</feature>
<keyword evidence="3" id="KW-1185">Reference proteome</keyword>
<keyword evidence="1" id="KW-0812">Transmembrane</keyword>